<evidence type="ECO:0000256" key="6">
    <source>
        <dbReference type="PROSITE-ProRule" id="PRU00169"/>
    </source>
</evidence>
<dbReference type="PANTHER" id="PTHR43214">
    <property type="entry name" value="TWO-COMPONENT RESPONSE REGULATOR"/>
    <property type="match status" value="1"/>
</dbReference>
<dbReference type="Gene3D" id="3.40.50.2300">
    <property type="match status" value="1"/>
</dbReference>
<dbReference type="RefSeq" id="WP_026682604.1">
    <property type="nucleotide sequence ID" value="NZ_BAAACY010000070.1"/>
</dbReference>
<comment type="subcellular location">
    <subcellularLocation>
        <location evidence="1">Cytoplasm</location>
    </subcellularLocation>
</comment>
<name>A0A941DWM5_9BACI</name>
<dbReference type="SMART" id="SM00421">
    <property type="entry name" value="HTH_LUXR"/>
    <property type="match status" value="1"/>
</dbReference>
<dbReference type="PROSITE" id="PS50110">
    <property type="entry name" value="RESPONSE_REGULATORY"/>
    <property type="match status" value="1"/>
</dbReference>
<dbReference type="InterPro" id="IPR016032">
    <property type="entry name" value="Sig_transdc_resp-reg_C-effctor"/>
</dbReference>
<feature type="domain" description="HTH luxR-type" evidence="7">
    <location>
        <begin position="133"/>
        <end position="198"/>
    </location>
</feature>
<dbReference type="GO" id="GO:0006355">
    <property type="term" value="P:regulation of DNA-templated transcription"/>
    <property type="evidence" value="ECO:0007669"/>
    <property type="project" value="InterPro"/>
</dbReference>
<sequence length="200" mass="22328">MYRIVIAEDQKMLLGALSSLLDLEEDMEVIGQATNGEQALKLIQTLNPDICLVDIEMPVMDGLQVADYVKRIENGPKVIILTTFQKPGYFEKALKLGIDGYLLKDRSIDELSAGIRQVAAGKQVYSQELMVGILKDENPLNQREQKILQLIAMGKTAKEVASTLYLSYGTARNYISEIIQKLAAKNRIEAVEIARNKGWI</sequence>
<dbReference type="PANTHER" id="PTHR43214:SF42">
    <property type="entry name" value="TRANSCRIPTIONAL REGULATORY PROTEIN DESR"/>
    <property type="match status" value="1"/>
</dbReference>
<accession>A0A941DWM5</accession>
<evidence type="ECO:0000313" key="10">
    <source>
        <dbReference type="Proteomes" id="UP000675284"/>
    </source>
</evidence>
<dbReference type="GO" id="GO:0000160">
    <property type="term" value="P:phosphorelay signal transduction system"/>
    <property type="evidence" value="ECO:0007669"/>
    <property type="project" value="InterPro"/>
</dbReference>
<evidence type="ECO:0000313" key="9">
    <source>
        <dbReference type="EMBL" id="MBR7796692.1"/>
    </source>
</evidence>
<dbReference type="PRINTS" id="PR00038">
    <property type="entry name" value="HTHLUXR"/>
</dbReference>
<dbReference type="SUPFAM" id="SSF52172">
    <property type="entry name" value="CheY-like"/>
    <property type="match status" value="1"/>
</dbReference>
<dbReference type="AlphaFoldDB" id="A0A941DWM5"/>
<evidence type="ECO:0000256" key="1">
    <source>
        <dbReference type="ARBA" id="ARBA00004496"/>
    </source>
</evidence>
<keyword evidence="5" id="KW-0804">Transcription</keyword>
<dbReference type="CDD" id="cd19930">
    <property type="entry name" value="REC_DesR-like"/>
    <property type="match status" value="1"/>
</dbReference>
<dbReference type="SUPFAM" id="SSF46894">
    <property type="entry name" value="C-terminal effector domain of the bipartite response regulators"/>
    <property type="match status" value="1"/>
</dbReference>
<dbReference type="CDD" id="cd06170">
    <property type="entry name" value="LuxR_C_like"/>
    <property type="match status" value="1"/>
</dbReference>
<protein>
    <submittedName>
        <fullName evidence="9">Response regulator transcription factor</fullName>
    </submittedName>
</protein>
<feature type="modified residue" description="4-aspartylphosphate" evidence="6">
    <location>
        <position position="54"/>
    </location>
</feature>
<evidence type="ECO:0000259" key="8">
    <source>
        <dbReference type="PROSITE" id="PS50110"/>
    </source>
</evidence>
<keyword evidence="2 6" id="KW-0597">Phosphoprotein</keyword>
<dbReference type="EMBL" id="JAGSOT010000032">
    <property type="protein sequence ID" value="MBR7796692.1"/>
    <property type="molecule type" value="Genomic_DNA"/>
</dbReference>
<comment type="caution">
    <text evidence="9">The sequence shown here is derived from an EMBL/GenBank/DDBJ whole genome shotgun (WGS) entry which is preliminary data.</text>
</comment>
<dbReference type="InterPro" id="IPR011006">
    <property type="entry name" value="CheY-like_superfamily"/>
</dbReference>
<proteinExistence type="predicted"/>
<dbReference type="Pfam" id="PF00196">
    <property type="entry name" value="GerE"/>
    <property type="match status" value="1"/>
</dbReference>
<evidence type="ECO:0000256" key="5">
    <source>
        <dbReference type="ARBA" id="ARBA00023163"/>
    </source>
</evidence>
<dbReference type="GO" id="GO:0003677">
    <property type="term" value="F:DNA binding"/>
    <property type="evidence" value="ECO:0007669"/>
    <property type="project" value="UniProtKB-KW"/>
</dbReference>
<dbReference type="InterPro" id="IPR001789">
    <property type="entry name" value="Sig_transdc_resp-reg_receiver"/>
</dbReference>
<dbReference type="Pfam" id="PF00072">
    <property type="entry name" value="Response_reg"/>
    <property type="match status" value="1"/>
</dbReference>
<dbReference type="GO" id="GO:0005737">
    <property type="term" value="C:cytoplasm"/>
    <property type="evidence" value="ECO:0007669"/>
    <property type="project" value="UniProtKB-SubCell"/>
</dbReference>
<evidence type="ECO:0000259" key="7">
    <source>
        <dbReference type="PROSITE" id="PS50043"/>
    </source>
</evidence>
<feature type="domain" description="Response regulatory" evidence="8">
    <location>
        <begin position="3"/>
        <end position="119"/>
    </location>
</feature>
<dbReference type="InterPro" id="IPR039420">
    <property type="entry name" value="WalR-like"/>
</dbReference>
<reference evidence="9" key="1">
    <citation type="submission" date="2021-04" db="EMBL/GenBank/DDBJ databases">
        <title>Isolation and polyphasic classification of algal microorganism.</title>
        <authorList>
            <person name="Wang S."/>
        </authorList>
    </citation>
    <scope>NUCLEOTIDE SEQUENCE</scope>
    <source>
        <strain evidence="9">720a</strain>
    </source>
</reference>
<dbReference type="InterPro" id="IPR000792">
    <property type="entry name" value="Tscrpt_reg_LuxR_C"/>
</dbReference>
<keyword evidence="10" id="KW-1185">Reference proteome</keyword>
<organism evidence="9 10">
    <name type="scientific">Virgibacillus salarius</name>
    <dbReference type="NCBI Taxonomy" id="447199"/>
    <lineage>
        <taxon>Bacteria</taxon>
        <taxon>Bacillati</taxon>
        <taxon>Bacillota</taxon>
        <taxon>Bacilli</taxon>
        <taxon>Bacillales</taxon>
        <taxon>Bacillaceae</taxon>
        <taxon>Virgibacillus</taxon>
    </lineage>
</organism>
<evidence type="ECO:0000256" key="2">
    <source>
        <dbReference type="ARBA" id="ARBA00022553"/>
    </source>
</evidence>
<keyword evidence="4" id="KW-0238">DNA-binding</keyword>
<evidence type="ECO:0000256" key="4">
    <source>
        <dbReference type="ARBA" id="ARBA00023125"/>
    </source>
</evidence>
<dbReference type="Proteomes" id="UP000675284">
    <property type="component" value="Unassembled WGS sequence"/>
</dbReference>
<evidence type="ECO:0000256" key="3">
    <source>
        <dbReference type="ARBA" id="ARBA00023015"/>
    </source>
</evidence>
<dbReference type="SMART" id="SM00448">
    <property type="entry name" value="REC"/>
    <property type="match status" value="1"/>
</dbReference>
<gene>
    <name evidence="9" type="ORF">KCX74_11645</name>
</gene>
<dbReference type="PROSITE" id="PS50043">
    <property type="entry name" value="HTH_LUXR_2"/>
    <property type="match status" value="1"/>
</dbReference>
<keyword evidence="3" id="KW-0805">Transcription regulation</keyword>